<dbReference type="GO" id="GO:0005085">
    <property type="term" value="F:guanyl-nucleotide exchange factor activity"/>
    <property type="evidence" value="ECO:0007669"/>
    <property type="project" value="InterPro"/>
</dbReference>
<dbReference type="EMBL" id="SNRW01021296">
    <property type="protein sequence ID" value="KAA6364720.1"/>
    <property type="molecule type" value="Genomic_DNA"/>
</dbReference>
<proteinExistence type="inferred from homology"/>
<dbReference type="GO" id="GO:0007264">
    <property type="term" value="P:small GTPase-mediated signal transduction"/>
    <property type="evidence" value="ECO:0007669"/>
    <property type="project" value="InterPro"/>
</dbReference>
<feature type="region of interest" description="Disordered" evidence="2">
    <location>
        <begin position="166"/>
        <end position="194"/>
    </location>
</feature>
<feature type="compositionally biased region" description="Low complexity" evidence="2">
    <location>
        <begin position="166"/>
        <end position="191"/>
    </location>
</feature>
<name>A0A5J4U3M8_9EUKA</name>
<dbReference type="InterPro" id="IPR026791">
    <property type="entry name" value="DOCK"/>
</dbReference>
<comment type="similarity">
    <text evidence="1">Belongs to the DOCK family.</text>
</comment>
<evidence type="ECO:0000313" key="5">
    <source>
        <dbReference type="Proteomes" id="UP000324800"/>
    </source>
</evidence>
<feature type="non-terminal residue" evidence="4">
    <location>
        <position position="612"/>
    </location>
</feature>
<dbReference type="PANTHER" id="PTHR45653:SF10">
    <property type="entry name" value="MYOBLAST CITY, ISOFORM B"/>
    <property type="match status" value="1"/>
</dbReference>
<comment type="caution">
    <text evidence="4">The sequence shown here is derived from an EMBL/GenBank/DDBJ whole genome shotgun (WGS) entry which is preliminary data.</text>
</comment>
<reference evidence="4 5" key="1">
    <citation type="submission" date="2019-03" db="EMBL/GenBank/DDBJ databases">
        <title>Single cell metagenomics reveals metabolic interactions within the superorganism composed of flagellate Streblomastix strix and complex community of Bacteroidetes bacteria on its surface.</title>
        <authorList>
            <person name="Treitli S.C."/>
            <person name="Kolisko M."/>
            <person name="Husnik F."/>
            <person name="Keeling P."/>
            <person name="Hampl V."/>
        </authorList>
    </citation>
    <scope>NUCLEOTIDE SEQUENCE [LARGE SCALE GENOMIC DNA]</scope>
    <source>
        <strain evidence="4">ST1C</strain>
    </source>
</reference>
<evidence type="ECO:0000313" key="4">
    <source>
        <dbReference type="EMBL" id="KAA6364720.1"/>
    </source>
</evidence>
<feature type="compositionally biased region" description="Basic and acidic residues" evidence="2">
    <location>
        <begin position="80"/>
        <end position="102"/>
    </location>
</feature>
<feature type="compositionally biased region" description="Low complexity" evidence="2">
    <location>
        <begin position="505"/>
        <end position="517"/>
    </location>
</feature>
<evidence type="ECO:0000259" key="3">
    <source>
        <dbReference type="PROSITE" id="PS51650"/>
    </source>
</evidence>
<dbReference type="Proteomes" id="UP000324800">
    <property type="component" value="Unassembled WGS sequence"/>
</dbReference>
<gene>
    <name evidence="4" type="ORF">EZS28_039753</name>
</gene>
<protein>
    <recommendedName>
        <fullName evidence="3">C2 DOCK-type domain-containing protein</fullName>
    </recommendedName>
</protein>
<dbReference type="GO" id="GO:0005737">
    <property type="term" value="C:cytoplasm"/>
    <property type="evidence" value="ECO:0007669"/>
    <property type="project" value="TreeGrafter"/>
</dbReference>
<feature type="compositionally biased region" description="Low complexity" evidence="2">
    <location>
        <begin position="246"/>
        <end position="258"/>
    </location>
</feature>
<dbReference type="OrthoDB" id="8625636at2759"/>
<evidence type="ECO:0000256" key="1">
    <source>
        <dbReference type="PROSITE-ProRule" id="PRU00983"/>
    </source>
</evidence>
<feature type="compositionally biased region" description="Basic and acidic residues" evidence="2">
    <location>
        <begin position="37"/>
        <end position="61"/>
    </location>
</feature>
<dbReference type="InterPro" id="IPR035892">
    <property type="entry name" value="C2_domain_sf"/>
</dbReference>
<feature type="region of interest" description="Disordered" evidence="2">
    <location>
        <begin position="221"/>
        <end position="299"/>
    </location>
</feature>
<dbReference type="InterPro" id="IPR027007">
    <property type="entry name" value="C2_DOCK-type_domain"/>
</dbReference>
<feature type="compositionally biased region" description="Polar residues" evidence="2">
    <location>
        <begin position="495"/>
        <end position="504"/>
    </location>
</feature>
<feature type="region of interest" description="Disordered" evidence="2">
    <location>
        <begin position="29"/>
        <end position="103"/>
    </location>
</feature>
<organism evidence="4 5">
    <name type="scientific">Streblomastix strix</name>
    <dbReference type="NCBI Taxonomy" id="222440"/>
    <lineage>
        <taxon>Eukaryota</taxon>
        <taxon>Metamonada</taxon>
        <taxon>Preaxostyla</taxon>
        <taxon>Oxymonadida</taxon>
        <taxon>Streblomastigidae</taxon>
        <taxon>Streblomastix</taxon>
    </lineage>
</organism>
<dbReference type="GO" id="GO:0005886">
    <property type="term" value="C:plasma membrane"/>
    <property type="evidence" value="ECO:0007669"/>
    <property type="project" value="TreeGrafter"/>
</dbReference>
<feature type="domain" description="C2 DOCK-type" evidence="3">
    <location>
        <begin position="335"/>
        <end position="534"/>
    </location>
</feature>
<feature type="compositionally biased region" description="Acidic residues" evidence="2">
    <location>
        <begin position="282"/>
        <end position="294"/>
    </location>
</feature>
<accession>A0A5J4U3M8</accession>
<feature type="compositionally biased region" description="Acidic residues" evidence="2">
    <location>
        <begin position="230"/>
        <end position="242"/>
    </location>
</feature>
<evidence type="ECO:0000256" key="2">
    <source>
        <dbReference type="SAM" id="MobiDB-lite"/>
    </source>
</evidence>
<dbReference type="PROSITE" id="PS51650">
    <property type="entry name" value="C2_DOCK"/>
    <property type="match status" value="1"/>
</dbReference>
<dbReference type="Gene3D" id="2.60.40.150">
    <property type="entry name" value="C2 domain"/>
    <property type="match status" value="1"/>
</dbReference>
<dbReference type="AlphaFoldDB" id="A0A5J4U3M8"/>
<dbReference type="PANTHER" id="PTHR45653">
    <property type="entry name" value="DEDICATOR OF CYTOKINESIS"/>
    <property type="match status" value="1"/>
</dbReference>
<dbReference type="Pfam" id="PF14429">
    <property type="entry name" value="DOCK-C2"/>
    <property type="match status" value="1"/>
</dbReference>
<dbReference type="GO" id="GO:0031267">
    <property type="term" value="F:small GTPase binding"/>
    <property type="evidence" value="ECO:0007669"/>
    <property type="project" value="TreeGrafter"/>
</dbReference>
<sequence>MFPSNNGSDNSNDVRKDFRRNVGAGIIPLGILTKSVNKRDTSSIEQNKRHESREKDRDSLSSKDLNQNQQDKSKSIWNELWEKSQQQEKDKGSNKEGKDQQKGGKIYLLNQKLYTVDKEDEFSQMQQKLAINLTTTAAQQFYFDQIKSTPITTSPIISIQMHKSGSIESSSGSSLRTKTLLSPSSLSISQPQAPPPIIHELKEMKNCKGINISLWMITKQDNKQSKSDDIDGNEIDEDEQDDEQSKSQSNIQGLNSPPKKAPVAPPSISVQEFSGKIKDQQQEQEDEEDAWDEEQDRKTKKFLTPENLISLYGSSKVTFLEKTSLSELITSGTTRNDIYLTITEGHFEKGKKKAEPNVELVMEVIDSTTNKTIENCIFIGKNSLSPFNAVATKDTSNKVSQYAGQGLSVYRSPILYHNKAPQWSEQIRIQLRTDQMKNAVLIFKMWHCSTNKKTLEPFAFAFKYLYTRIEDEVIQATTSTTAQQQIQQVHPTTPGQKQLTSSTIQQSQVLNQSQQNQQEQNTLEGFGDFQLLLDQEHSVNVLKWDQKKVNEAIAIRDVSKEDQQSTDMKRQLSLNSLFPSISGGKGNENQGSLRIQFQLASTKVTNNTDLVK</sequence>
<feature type="region of interest" description="Disordered" evidence="2">
    <location>
        <begin position="488"/>
        <end position="517"/>
    </location>
</feature>